<sequence length="431" mass="46731">MFQSSTWSPQRSAWLRTAAPQPATSTLDRPTTTEVLIIGAGYAGLNAALRLLERSIDVAVVDAHEPGFGGSGRNGGQVIAGLKHDPGELLSIFGESRGQHLVKFAGKAADATFEIIKSYGLRCDAEQCGWLQPATDEKTLALVTRRAHAWSEIAGTTPRLVDRVEIERLTGSAFYCGGWIDPRGGQLQPLSYARELARVVGDGGGRVYSRSRAGRPRGRNGRWETEVNGHVVQSKAVLLCANGYASDVVDGLDRSLIPASSVMASTKPLPKTLRSQVMPSKLPISDARRIMNYIRFDPSGRLLIGARGSFGLHEPPGDFAQLRQAAERLFPQIEGVEWEDAWGGLFCLTADFLPHLHRPAPGLYAVAGCNGRGVALMSQLGRLLGDLVGRDGDVETPLALTDIRPIPLHAARRLGLETVLIWYRILDRLHV</sequence>
<evidence type="ECO:0000313" key="3">
    <source>
        <dbReference type="EMBL" id="MDA4847856.1"/>
    </source>
</evidence>
<proteinExistence type="predicted"/>
<dbReference type="PANTHER" id="PTHR13847:SF281">
    <property type="entry name" value="FAD DEPENDENT OXIDOREDUCTASE DOMAIN-CONTAINING PROTEIN"/>
    <property type="match status" value="1"/>
</dbReference>
<dbReference type="SUPFAM" id="SSF51905">
    <property type="entry name" value="FAD/NAD(P)-binding domain"/>
    <property type="match status" value="1"/>
</dbReference>
<dbReference type="Pfam" id="PF01266">
    <property type="entry name" value="DAO"/>
    <property type="match status" value="1"/>
</dbReference>
<reference evidence="3" key="1">
    <citation type="submission" date="2022-11" db="EMBL/GenBank/DDBJ databases">
        <title>Hoeflea poritis sp. nov., isolated from scleractinian coral Porites lutea.</title>
        <authorList>
            <person name="Zhang G."/>
            <person name="Wei Q."/>
            <person name="Cai L."/>
        </authorList>
    </citation>
    <scope>NUCLEOTIDE SEQUENCE</scope>
    <source>
        <strain evidence="3">E7-10</strain>
    </source>
</reference>
<dbReference type="Proteomes" id="UP001148313">
    <property type="component" value="Unassembled WGS sequence"/>
</dbReference>
<dbReference type="Gene3D" id="3.50.50.60">
    <property type="entry name" value="FAD/NAD(P)-binding domain"/>
    <property type="match status" value="1"/>
</dbReference>
<evidence type="ECO:0000259" key="2">
    <source>
        <dbReference type="Pfam" id="PF01266"/>
    </source>
</evidence>
<dbReference type="Gene3D" id="3.30.9.10">
    <property type="entry name" value="D-Amino Acid Oxidase, subunit A, domain 2"/>
    <property type="match status" value="1"/>
</dbReference>
<comment type="caution">
    <text evidence="3">The sequence shown here is derived from an EMBL/GenBank/DDBJ whole genome shotgun (WGS) entry which is preliminary data.</text>
</comment>
<dbReference type="InterPro" id="IPR006076">
    <property type="entry name" value="FAD-dep_OxRdtase"/>
</dbReference>
<organism evidence="3 4">
    <name type="scientific">Hoeflea poritis</name>
    <dbReference type="NCBI Taxonomy" id="2993659"/>
    <lineage>
        <taxon>Bacteria</taxon>
        <taxon>Pseudomonadati</taxon>
        <taxon>Pseudomonadota</taxon>
        <taxon>Alphaproteobacteria</taxon>
        <taxon>Hyphomicrobiales</taxon>
        <taxon>Rhizobiaceae</taxon>
        <taxon>Hoeflea</taxon>
    </lineage>
</organism>
<name>A0ABT4VT51_9HYPH</name>
<protein>
    <submittedName>
        <fullName evidence="3">FAD-binding oxidoreductase</fullName>
    </submittedName>
</protein>
<dbReference type="PANTHER" id="PTHR13847">
    <property type="entry name" value="SARCOSINE DEHYDROGENASE-RELATED"/>
    <property type="match status" value="1"/>
</dbReference>
<accession>A0ABT4VT51</accession>
<keyword evidence="4" id="KW-1185">Reference proteome</keyword>
<gene>
    <name evidence="3" type="ORF">OOZ53_21030</name>
</gene>
<dbReference type="InterPro" id="IPR036188">
    <property type="entry name" value="FAD/NAD-bd_sf"/>
</dbReference>
<dbReference type="RefSeq" id="WP_271091699.1">
    <property type="nucleotide sequence ID" value="NZ_JAPJZH010000016.1"/>
</dbReference>
<keyword evidence="1" id="KW-0560">Oxidoreductase</keyword>
<feature type="domain" description="FAD dependent oxidoreductase" evidence="2">
    <location>
        <begin position="35"/>
        <end position="387"/>
    </location>
</feature>
<evidence type="ECO:0000256" key="1">
    <source>
        <dbReference type="ARBA" id="ARBA00023002"/>
    </source>
</evidence>
<evidence type="ECO:0000313" key="4">
    <source>
        <dbReference type="Proteomes" id="UP001148313"/>
    </source>
</evidence>
<dbReference type="EMBL" id="JAPJZH010000016">
    <property type="protein sequence ID" value="MDA4847856.1"/>
    <property type="molecule type" value="Genomic_DNA"/>
</dbReference>